<evidence type="ECO:0000313" key="2">
    <source>
        <dbReference type="EMBL" id="QSV45029.1"/>
    </source>
</evidence>
<dbReference type="NCBIfam" id="TIGR03006">
    <property type="entry name" value="pepcterm_polyde"/>
    <property type="match status" value="1"/>
</dbReference>
<dbReference type="InterPro" id="IPR002509">
    <property type="entry name" value="NODB_dom"/>
</dbReference>
<dbReference type="PANTHER" id="PTHR47561">
    <property type="entry name" value="POLYSACCHARIDE DEACETYLASE FAMILY PROTEIN (AFU_ORTHOLOGUE AFUA_6G05030)"/>
    <property type="match status" value="1"/>
</dbReference>
<gene>
    <name evidence="2" type="ORF">JZM60_12845</name>
</gene>
<dbReference type="Proteomes" id="UP000663651">
    <property type="component" value="Chromosome"/>
</dbReference>
<dbReference type="InterPro" id="IPR022560">
    <property type="entry name" value="DUF3473"/>
</dbReference>
<keyword evidence="3" id="KW-1185">Reference proteome</keyword>
<evidence type="ECO:0000259" key="1">
    <source>
        <dbReference type="PROSITE" id="PS51677"/>
    </source>
</evidence>
<organism evidence="2 3">
    <name type="scientific">Geobacter benzoatilyticus</name>
    <dbReference type="NCBI Taxonomy" id="2815309"/>
    <lineage>
        <taxon>Bacteria</taxon>
        <taxon>Pseudomonadati</taxon>
        <taxon>Thermodesulfobacteriota</taxon>
        <taxon>Desulfuromonadia</taxon>
        <taxon>Geobacterales</taxon>
        <taxon>Geobacteraceae</taxon>
        <taxon>Geobacter</taxon>
    </lineage>
</organism>
<evidence type="ECO:0000313" key="3">
    <source>
        <dbReference type="Proteomes" id="UP000663651"/>
    </source>
</evidence>
<dbReference type="Pfam" id="PF01522">
    <property type="entry name" value="Polysacc_deac_1"/>
    <property type="match status" value="1"/>
</dbReference>
<dbReference type="RefSeq" id="WP_207162835.1">
    <property type="nucleotide sequence ID" value="NZ_CP071382.1"/>
</dbReference>
<dbReference type="EMBL" id="CP071382">
    <property type="protein sequence ID" value="QSV45029.1"/>
    <property type="molecule type" value="Genomic_DNA"/>
</dbReference>
<feature type="domain" description="NodB homology" evidence="1">
    <location>
        <begin position="24"/>
        <end position="287"/>
    </location>
</feature>
<dbReference type="Gene3D" id="3.20.20.370">
    <property type="entry name" value="Glycoside hydrolase/deacetylase"/>
    <property type="match status" value="1"/>
</dbReference>
<dbReference type="InterPro" id="IPR045235">
    <property type="entry name" value="PuuE_HpPgdA-like"/>
</dbReference>
<dbReference type="InterPro" id="IPR011330">
    <property type="entry name" value="Glyco_hydro/deAcase_b/a-brl"/>
</dbReference>
<protein>
    <submittedName>
        <fullName evidence="2">DUF3473 domain-containing protein</fullName>
    </submittedName>
</protein>
<dbReference type="Pfam" id="PF11959">
    <property type="entry name" value="DUF3473"/>
    <property type="match status" value="1"/>
</dbReference>
<dbReference type="PROSITE" id="PS51677">
    <property type="entry name" value="NODB"/>
    <property type="match status" value="1"/>
</dbReference>
<dbReference type="InterPro" id="IPR014344">
    <property type="entry name" value="XrtA_polysacc_deacetyl"/>
</dbReference>
<accession>A0ABX7Q0V1</accession>
<dbReference type="PANTHER" id="PTHR47561:SF1">
    <property type="entry name" value="POLYSACCHARIDE DEACETYLASE FAMILY PROTEIN (AFU_ORTHOLOGUE AFUA_6G05030)"/>
    <property type="match status" value="1"/>
</dbReference>
<dbReference type="SUPFAM" id="SSF88713">
    <property type="entry name" value="Glycoside hydrolase/deacetylase"/>
    <property type="match status" value="1"/>
</dbReference>
<reference evidence="2 3" key="1">
    <citation type="submission" date="2021-03" db="EMBL/GenBank/DDBJ databases">
        <title>Geobacter metallireducens gen. nov. sp. nov., a microorganism capable of coupling the complete oxidation of organic compounds to the reduction of iron and other metals.</title>
        <authorList>
            <person name="Li Y."/>
        </authorList>
    </citation>
    <scope>NUCLEOTIDE SEQUENCE [LARGE SCALE GENOMIC DNA]</scope>
    <source>
        <strain evidence="2 3">Jerry-YX</strain>
    </source>
</reference>
<dbReference type="CDD" id="cd10941">
    <property type="entry name" value="CE4_PuuE_HpPgdA_like_2"/>
    <property type="match status" value="1"/>
</dbReference>
<sequence>MLNALTVDVEDYFQVTAFERHVRRDQWDQYPLRVNDNTLRVLDLFDEYGVKATFFILGWVAKRVPNIVYRIAERGHEIACHGYGHELVYAIGPDRFRKDIVRSKSLLEDLCGAPVIGYRAPSYSITRQSLWALDILVDEGFSYDSSIFPIVHDIYGVPDAERFPHVRQTGAGPIREFPLTTLPIGWLGKEFRLPIAGGGYLRLLPWWLLSKGIGRINEVEGMPSVLYFHPWEIDPDQPRINGAGFKSRFRHYTNLHRTEVKLRHLMQATKFTTMGRVLDSVKLRAAQ</sequence>
<name>A0ABX7Q0V1_9BACT</name>
<proteinExistence type="predicted"/>